<evidence type="ECO:0000313" key="3">
    <source>
        <dbReference type="Proteomes" id="UP000199200"/>
    </source>
</evidence>
<dbReference type="Gene3D" id="3.40.30.10">
    <property type="entry name" value="Glutaredoxin"/>
    <property type="match status" value="1"/>
</dbReference>
<dbReference type="EMBL" id="FNZF01000002">
    <property type="protein sequence ID" value="SEJ18019.1"/>
    <property type="molecule type" value="Genomic_DNA"/>
</dbReference>
<evidence type="ECO:0000313" key="2">
    <source>
        <dbReference type="EMBL" id="SEJ18019.1"/>
    </source>
</evidence>
<evidence type="ECO:0000259" key="1">
    <source>
        <dbReference type="Pfam" id="PF00085"/>
    </source>
</evidence>
<name>A0A1H6WLV3_9BACL</name>
<protein>
    <submittedName>
        <fullName evidence="2">Thioredoxin</fullName>
    </submittedName>
</protein>
<proteinExistence type="predicted"/>
<feature type="domain" description="Thioredoxin" evidence="1">
    <location>
        <begin position="7"/>
        <end position="99"/>
    </location>
</feature>
<dbReference type="AlphaFoldDB" id="A0A1H6WLV3"/>
<dbReference type="Proteomes" id="UP000199200">
    <property type="component" value="Unassembled WGS sequence"/>
</dbReference>
<dbReference type="Pfam" id="PF00085">
    <property type="entry name" value="Thioredoxin"/>
    <property type="match status" value="1"/>
</dbReference>
<reference evidence="3" key="1">
    <citation type="submission" date="2016-10" db="EMBL/GenBank/DDBJ databases">
        <authorList>
            <person name="Varghese N."/>
            <person name="Submissions S."/>
        </authorList>
    </citation>
    <scope>NUCLEOTIDE SEQUENCE [LARGE SCALE GENOMIC DNA]</scope>
    <source>
        <strain evidence="3">CGMCC 1.6763</strain>
    </source>
</reference>
<sequence>MEQIHTFDEWIETLEGEGTLLLFVKTDHCSVCEGLLPQVAALEEEYAFPFYLTNAAQVSELAGQLSLFTAPVVLLFKEGREFARFARFVPMADLKHRMDELEQAGGQYE</sequence>
<dbReference type="InterPro" id="IPR036249">
    <property type="entry name" value="Thioredoxin-like_sf"/>
</dbReference>
<keyword evidence="3" id="KW-1185">Reference proteome</keyword>
<organism evidence="2 3">
    <name type="scientific">Bhargavaea ginsengi</name>
    <dbReference type="NCBI Taxonomy" id="426757"/>
    <lineage>
        <taxon>Bacteria</taxon>
        <taxon>Bacillati</taxon>
        <taxon>Bacillota</taxon>
        <taxon>Bacilli</taxon>
        <taxon>Bacillales</taxon>
        <taxon>Caryophanaceae</taxon>
        <taxon>Bhargavaea</taxon>
    </lineage>
</organism>
<dbReference type="CDD" id="cd02947">
    <property type="entry name" value="TRX_family"/>
    <property type="match status" value="1"/>
</dbReference>
<dbReference type="STRING" id="426757.SAMN04488127_1194"/>
<dbReference type="InterPro" id="IPR013766">
    <property type="entry name" value="Thioredoxin_domain"/>
</dbReference>
<dbReference type="RefSeq" id="WP_092051060.1">
    <property type="nucleotide sequence ID" value="NZ_FNZF01000002.1"/>
</dbReference>
<dbReference type="SUPFAM" id="SSF52833">
    <property type="entry name" value="Thioredoxin-like"/>
    <property type="match status" value="1"/>
</dbReference>
<gene>
    <name evidence="2" type="ORF">SAMN04488127_1194</name>
</gene>
<accession>A0A1H6WLV3</accession>
<dbReference type="OrthoDB" id="411356at2"/>